<dbReference type="EMBL" id="GBXM01056895">
    <property type="protein sequence ID" value="JAH51682.1"/>
    <property type="molecule type" value="Transcribed_RNA"/>
</dbReference>
<reference evidence="1" key="2">
    <citation type="journal article" date="2015" name="Fish Shellfish Immunol.">
        <title>Early steps in the European eel (Anguilla anguilla)-Vibrio vulnificus interaction in the gills: Role of the RtxA13 toxin.</title>
        <authorList>
            <person name="Callol A."/>
            <person name="Pajuelo D."/>
            <person name="Ebbesson L."/>
            <person name="Teles M."/>
            <person name="MacKenzie S."/>
            <person name="Amaro C."/>
        </authorList>
    </citation>
    <scope>NUCLEOTIDE SEQUENCE</scope>
</reference>
<organism evidence="1">
    <name type="scientific">Anguilla anguilla</name>
    <name type="common">European freshwater eel</name>
    <name type="synonym">Muraena anguilla</name>
    <dbReference type="NCBI Taxonomy" id="7936"/>
    <lineage>
        <taxon>Eukaryota</taxon>
        <taxon>Metazoa</taxon>
        <taxon>Chordata</taxon>
        <taxon>Craniata</taxon>
        <taxon>Vertebrata</taxon>
        <taxon>Euteleostomi</taxon>
        <taxon>Actinopterygii</taxon>
        <taxon>Neopterygii</taxon>
        <taxon>Teleostei</taxon>
        <taxon>Anguilliformes</taxon>
        <taxon>Anguillidae</taxon>
        <taxon>Anguilla</taxon>
    </lineage>
</organism>
<evidence type="ECO:0000313" key="1">
    <source>
        <dbReference type="EMBL" id="JAH51682.1"/>
    </source>
</evidence>
<dbReference type="AlphaFoldDB" id="A0A0E9TE09"/>
<sequence>MTKAAIYIAGKLGYKY</sequence>
<reference evidence="1" key="1">
    <citation type="submission" date="2014-11" db="EMBL/GenBank/DDBJ databases">
        <authorList>
            <person name="Amaro Gonzalez C."/>
        </authorList>
    </citation>
    <scope>NUCLEOTIDE SEQUENCE</scope>
</reference>
<protein>
    <submittedName>
        <fullName evidence="1">Uncharacterized protein</fullName>
    </submittedName>
</protein>
<name>A0A0E9TE09_ANGAN</name>
<proteinExistence type="predicted"/>
<accession>A0A0E9TE09</accession>